<dbReference type="RefSeq" id="WP_051448727.1">
    <property type="nucleotide sequence ID" value="NZ_ASQA01000028.1"/>
</dbReference>
<evidence type="ECO:0000313" key="1">
    <source>
        <dbReference type="EMBL" id="ETT84208.1"/>
    </source>
</evidence>
<evidence type="ECO:0000313" key="2">
    <source>
        <dbReference type="Proteomes" id="UP000019062"/>
    </source>
</evidence>
<accession>W4EUK7</accession>
<dbReference type="EMBL" id="ASQA01000028">
    <property type="protein sequence ID" value="ETT84208.1"/>
    <property type="molecule type" value="Genomic_DNA"/>
</dbReference>
<comment type="caution">
    <text evidence="1">The sequence shown here is derived from an EMBL/GenBank/DDBJ whole genome shotgun (WGS) entry which is preliminary data.</text>
</comment>
<name>W4EUK7_9BACL</name>
<reference evidence="1 2" key="1">
    <citation type="journal article" date="2014" name="BMC Genomics">
        <title>Genomic comparison of sporeforming bacilli isolated from milk.</title>
        <authorList>
            <person name="Moreno Switt A.I."/>
            <person name="Andrus A.D."/>
            <person name="Ranieri M.L."/>
            <person name="Orsi R.H."/>
            <person name="Ivy R."/>
            <person name="den Bakker H.C."/>
            <person name="Martin N.H."/>
            <person name="Wiedmann M."/>
            <person name="Boor K.J."/>
        </authorList>
    </citation>
    <scope>NUCLEOTIDE SEQUENCE [LARGE SCALE GENOMIC DNA]</scope>
    <source>
        <strain evidence="1 2">FSL R5-213</strain>
    </source>
</reference>
<organism evidence="1 2">
    <name type="scientific">Viridibacillus arenosi FSL R5-213</name>
    <dbReference type="NCBI Taxonomy" id="1227360"/>
    <lineage>
        <taxon>Bacteria</taxon>
        <taxon>Bacillati</taxon>
        <taxon>Bacillota</taxon>
        <taxon>Bacilli</taxon>
        <taxon>Bacillales</taxon>
        <taxon>Caryophanaceae</taxon>
        <taxon>Viridibacillus</taxon>
    </lineage>
</organism>
<gene>
    <name evidence="1" type="ORF">C176_12608</name>
</gene>
<dbReference type="AlphaFoldDB" id="W4EUK7"/>
<keyword evidence="2" id="KW-1185">Reference proteome</keyword>
<dbReference type="eggNOG" id="ENOG50344MR">
    <property type="taxonomic scope" value="Bacteria"/>
</dbReference>
<sequence length="299" mass="33484">MFTNVESTELISSVENIMVELKKRLDPSYVEAQKKAEVDGDNVIQHKGLKLCKVEREAREGDYVRPNYQGNFHVLRDGEIYGPVFKDKGERLAVSSGYTVYEDAHNRTPSTVEVFEPIGHCKPVEYEPPFPEVLTPNEQRALLIKQAKEFVEEHTKPNDFTGKGVLIGSRWSTKIEFVLNNQKRTLVALAKGIDSARVRAKGIAKCAPDEVFNEHIGQAIALARALEIEVPKGFLKAIQPDEKVAGMVVFAEGEKRRLVIEYKDVNISEHHGEITCQVGSGYSKEGIILDDTKAEYNNA</sequence>
<dbReference type="Proteomes" id="UP000019062">
    <property type="component" value="Unassembled WGS sequence"/>
</dbReference>
<protein>
    <submittedName>
        <fullName evidence="1">Uncharacterized protein</fullName>
    </submittedName>
</protein>
<proteinExistence type="predicted"/>